<protein>
    <submittedName>
        <fullName evidence="2">Uncharacterized protein</fullName>
    </submittedName>
</protein>
<dbReference type="EMBL" id="BGPR01093297">
    <property type="protein sequence ID" value="GBM30434.1"/>
    <property type="molecule type" value="Genomic_DNA"/>
</dbReference>
<feature type="transmembrane region" description="Helical" evidence="1">
    <location>
        <begin position="95"/>
        <end position="111"/>
    </location>
</feature>
<gene>
    <name evidence="2" type="ORF">AVEN_46116_1</name>
</gene>
<dbReference type="AlphaFoldDB" id="A0A4Y2ERC3"/>
<keyword evidence="1" id="KW-0812">Transmembrane</keyword>
<accession>A0A4Y2ERC3</accession>
<reference evidence="2 3" key="1">
    <citation type="journal article" date="2019" name="Sci. Rep.">
        <title>Orb-weaving spider Araneus ventricosus genome elucidates the spidroin gene catalogue.</title>
        <authorList>
            <person name="Kono N."/>
            <person name="Nakamura H."/>
            <person name="Ohtoshi R."/>
            <person name="Moran D.A.P."/>
            <person name="Shinohara A."/>
            <person name="Yoshida Y."/>
            <person name="Fujiwara M."/>
            <person name="Mori M."/>
            <person name="Tomita M."/>
            <person name="Arakawa K."/>
        </authorList>
    </citation>
    <scope>NUCLEOTIDE SEQUENCE [LARGE SCALE GENOMIC DNA]</scope>
</reference>
<keyword evidence="1" id="KW-0472">Membrane</keyword>
<evidence type="ECO:0000256" key="1">
    <source>
        <dbReference type="SAM" id="Phobius"/>
    </source>
</evidence>
<keyword evidence="3" id="KW-1185">Reference proteome</keyword>
<name>A0A4Y2ERC3_ARAVE</name>
<evidence type="ECO:0000313" key="2">
    <source>
        <dbReference type="EMBL" id="GBM30434.1"/>
    </source>
</evidence>
<dbReference type="Proteomes" id="UP000499080">
    <property type="component" value="Unassembled WGS sequence"/>
</dbReference>
<sequence length="113" mass="12907">MNWTLPTWMGIYPTTPPHAITIPKAHRNGMWLARIIGLPYLSPKRSQNLPSKEANRLSPRAREIQGLVHRALSKEPLGEIGDVTMLTLRARKSEIPFTIRVLILMLFLFLLNI</sequence>
<keyword evidence="1" id="KW-1133">Transmembrane helix</keyword>
<evidence type="ECO:0000313" key="3">
    <source>
        <dbReference type="Proteomes" id="UP000499080"/>
    </source>
</evidence>
<comment type="caution">
    <text evidence="2">The sequence shown here is derived from an EMBL/GenBank/DDBJ whole genome shotgun (WGS) entry which is preliminary data.</text>
</comment>
<proteinExistence type="predicted"/>
<organism evidence="2 3">
    <name type="scientific">Araneus ventricosus</name>
    <name type="common">Orbweaver spider</name>
    <name type="synonym">Epeira ventricosa</name>
    <dbReference type="NCBI Taxonomy" id="182803"/>
    <lineage>
        <taxon>Eukaryota</taxon>
        <taxon>Metazoa</taxon>
        <taxon>Ecdysozoa</taxon>
        <taxon>Arthropoda</taxon>
        <taxon>Chelicerata</taxon>
        <taxon>Arachnida</taxon>
        <taxon>Araneae</taxon>
        <taxon>Araneomorphae</taxon>
        <taxon>Entelegynae</taxon>
        <taxon>Araneoidea</taxon>
        <taxon>Araneidae</taxon>
        <taxon>Araneus</taxon>
    </lineage>
</organism>